<dbReference type="SUPFAM" id="SSF56935">
    <property type="entry name" value="Porins"/>
    <property type="match status" value="1"/>
</dbReference>
<dbReference type="InterPro" id="IPR023614">
    <property type="entry name" value="Porin_dom_sf"/>
</dbReference>
<feature type="region of interest" description="Disordered" evidence="2">
    <location>
        <begin position="259"/>
        <end position="278"/>
    </location>
</feature>
<accession>A0A0B4XRK9</accession>
<keyword evidence="3" id="KW-0732">Signal</keyword>
<name>A0A0B4XRK9_9GAMM</name>
<feature type="signal peptide" evidence="3">
    <location>
        <begin position="1"/>
        <end position="34"/>
    </location>
</feature>
<dbReference type="EMBL" id="CP004387">
    <property type="protein sequence ID" value="AJD49073.1"/>
    <property type="molecule type" value="Genomic_DNA"/>
</dbReference>
<dbReference type="OrthoDB" id="9807854at2"/>
<dbReference type="Gene3D" id="2.40.160.10">
    <property type="entry name" value="Porin"/>
    <property type="match status" value="1"/>
</dbReference>
<evidence type="ECO:0000256" key="1">
    <source>
        <dbReference type="SAM" id="Coils"/>
    </source>
</evidence>
<evidence type="ECO:0000256" key="3">
    <source>
        <dbReference type="SAM" id="SignalP"/>
    </source>
</evidence>
<dbReference type="InterPro" id="IPR010870">
    <property type="entry name" value="Porin_O/P"/>
</dbReference>
<feature type="coiled-coil region" evidence="1">
    <location>
        <begin position="37"/>
        <end position="64"/>
    </location>
</feature>
<dbReference type="Pfam" id="PF07396">
    <property type="entry name" value="Porin_O_P"/>
    <property type="match status" value="1"/>
</dbReference>
<dbReference type="KEGG" id="apac:S7S_13305"/>
<sequence>MNRLSIDSLRARRAPLSLLLLGGLLAAGTQPAQAQSNEELAERIRQLEQRLEDSNKGNVSAQQRGGRIQFNSDDGNFTARVGGRMLLDTAWYDEDISPMGGGTKFRQARLEASGTLYKHWSYVFQYDFTGSAEDGIKDAYLRYNNLDVAGTPVLVSLGNQFLPFGFLGQQSPKYTLFMEQPNPSLMLGAGARRLSLRADVLGDGWRWSTAVARAPLGSRATDSNLDDPVDVATQVTYSPIRDKGHVLMFGASFREQSSKGADGHRLRTRPQTNLSPFRPVDTGAFVADGFSAAGAQAMYQHGRFELETEYFQQKYDAIQGGAADGEKPEFTGAFVNAGVFLTGESRAYDPRLNVFGPPTPARPLSQGGVGAWQLVASYSTLELSDQSITGGQIDMASLGVNWFPEQRLRFTLEYGSVLKVDGGPNDGDEPSFVQARAQVEW</sequence>
<proteinExistence type="predicted"/>
<gene>
    <name evidence="4" type="ORF">S7S_13305</name>
</gene>
<dbReference type="HOGENOM" id="CLU_031025_4_0_6"/>
<dbReference type="RefSeq" id="WP_008734263.1">
    <property type="nucleotide sequence ID" value="NZ_CP004387.1"/>
</dbReference>
<dbReference type="STRING" id="391936.S7S_13305"/>
<protein>
    <submittedName>
        <fullName evidence="4">Phosphate-selective porin O and P superfamily protein</fullName>
    </submittedName>
</protein>
<keyword evidence="5" id="KW-1185">Reference proteome</keyword>
<dbReference type="Proteomes" id="UP000006764">
    <property type="component" value="Chromosome"/>
</dbReference>
<evidence type="ECO:0000313" key="5">
    <source>
        <dbReference type="Proteomes" id="UP000006764"/>
    </source>
</evidence>
<keyword evidence="1" id="KW-0175">Coiled coil</keyword>
<reference evidence="4 5" key="1">
    <citation type="journal article" date="2012" name="J. Bacteriol.">
        <title>Genome sequence of an alkane-degrading bacterium, Alcanivorax pacificus type strain W11-5, isolated from deep sea sediment.</title>
        <authorList>
            <person name="Lai Q."/>
            <person name="Shao Z."/>
        </authorList>
    </citation>
    <scope>NUCLEOTIDE SEQUENCE [LARGE SCALE GENOMIC DNA]</scope>
    <source>
        <strain evidence="4 5">W11-5</strain>
    </source>
</reference>
<evidence type="ECO:0000256" key="2">
    <source>
        <dbReference type="SAM" id="MobiDB-lite"/>
    </source>
</evidence>
<organism evidence="4 5">
    <name type="scientific">Isoalcanivorax pacificus W11-5</name>
    <dbReference type="NCBI Taxonomy" id="391936"/>
    <lineage>
        <taxon>Bacteria</taxon>
        <taxon>Pseudomonadati</taxon>
        <taxon>Pseudomonadota</taxon>
        <taxon>Gammaproteobacteria</taxon>
        <taxon>Oceanospirillales</taxon>
        <taxon>Alcanivoracaceae</taxon>
        <taxon>Isoalcanivorax</taxon>
    </lineage>
</organism>
<feature type="chain" id="PRO_5002097422" evidence="3">
    <location>
        <begin position="35"/>
        <end position="441"/>
    </location>
</feature>
<evidence type="ECO:0000313" key="4">
    <source>
        <dbReference type="EMBL" id="AJD49073.1"/>
    </source>
</evidence>
<dbReference type="AlphaFoldDB" id="A0A0B4XRK9"/>